<proteinExistence type="predicted"/>
<evidence type="ECO:0000313" key="2">
    <source>
        <dbReference type="Proteomes" id="UP000507470"/>
    </source>
</evidence>
<dbReference type="Proteomes" id="UP000507470">
    <property type="component" value="Unassembled WGS sequence"/>
</dbReference>
<evidence type="ECO:0000313" key="1">
    <source>
        <dbReference type="EMBL" id="CAC5383320.1"/>
    </source>
</evidence>
<name>A0A6J8BJL5_MYTCO</name>
<organism evidence="1 2">
    <name type="scientific">Mytilus coruscus</name>
    <name type="common">Sea mussel</name>
    <dbReference type="NCBI Taxonomy" id="42192"/>
    <lineage>
        <taxon>Eukaryota</taxon>
        <taxon>Metazoa</taxon>
        <taxon>Spiralia</taxon>
        <taxon>Lophotrochozoa</taxon>
        <taxon>Mollusca</taxon>
        <taxon>Bivalvia</taxon>
        <taxon>Autobranchia</taxon>
        <taxon>Pteriomorphia</taxon>
        <taxon>Mytilida</taxon>
        <taxon>Mytiloidea</taxon>
        <taxon>Mytilidae</taxon>
        <taxon>Mytilinae</taxon>
        <taxon>Mytilus</taxon>
    </lineage>
</organism>
<protein>
    <submittedName>
        <fullName evidence="1">Uncharacterized protein</fullName>
    </submittedName>
</protein>
<accession>A0A6J8BJL5</accession>
<reference evidence="1 2" key="1">
    <citation type="submission" date="2020-06" db="EMBL/GenBank/DDBJ databases">
        <authorList>
            <person name="Li R."/>
            <person name="Bekaert M."/>
        </authorList>
    </citation>
    <scope>NUCLEOTIDE SEQUENCE [LARGE SCALE GENOMIC DNA]</scope>
    <source>
        <strain evidence="2">wild</strain>
    </source>
</reference>
<dbReference type="AlphaFoldDB" id="A0A6J8BJL5"/>
<dbReference type="EMBL" id="CACVKT020003358">
    <property type="protein sequence ID" value="CAC5383320.1"/>
    <property type="molecule type" value="Genomic_DNA"/>
</dbReference>
<gene>
    <name evidence="1" type="ORF">MCOR_19084</name>
</gene>
<sequence>MFGQKKHYSSQGDDDISRLHKAVKKEICIREATNANPIETDIISTALLVTGNQTQDEGQHGLKKVTTIKAYGASVYLSKGTVSTIVIAKRTVLRLAFEINNVTELELMAAVIKTRLSKDVIENIGITRPVFKSDSKKSSTMAYLIKTVKKFLKIVQKISPLTPSHLLHGSIISKTEMHIDIHNANIQELDTITENKLQCI</sequence>
<keyword evidence="2" id="KW-1185">Reference proteome</keyword>